<dbReference type="AlphaFoldDB" id="A0A834P6S2"/>
<feature type="region of interest" description="Disordered" evidence="1">
    <location>
        <begin position="42"/>
        <end position="70"/>
    </location>
</feature>
<reference evidence="2" key="1">
    <citation type="journal article" date="2020" name="G3 (Bethesda)">
        <title>High-Quality Assemblies for Three Invasive Social Wasps from the &lt;i&gt;Vespula&lt;/i&gt; Genus.</title>
        <authorList>
            <person name="Harrop T.W.R."/>
            <person name="Guhlin J."/>
            <person name="McLaughlin G.M."/>
            <person name="Permina E."/>
            <person name="Stockwell P."/>
            <person name="Gilligan J."/>
            <person name="Le Lec M.F."/>
            <person name="Gruber M.A.M."/>
            <person name="Quinn O."/>
            <person name="Lovegrove M."/>
            <person name="Duncan E.J."/>
            <person name="Remnant E.J."/>
            <person name="Van Eeckhoven J."/>
            <person name="Graham B."/>
            <person name="Knapp R.A."/>
            <person name="Langford K.W."/>
            <person name="Kronenberg Z."/>
            <person name="Press M.O."/>
            <person name="Eacker S.M."/>
            <person name="Wilson-Rankin E.E."/>
            <person name="Purcell J."/>
            <person name="Lester P.J."/>
            <person name="Dearden P.K."/>
        </authorList>
    </citation>
    <scope>NUCLEOTIDE SEQUENCE</scope>
    <source>
        <strain evidence="2">Volc-1</strain>
    </source>
</reference>
<keyword evidence="3" id="KW-1185">Reference proteome</keyword>
<dbReference type="EMBL" id="JACSDY010000004">
    <property type="protein sequence ID" value="KAF7429561.1"/>
    <property type="molecule type" value="Genomic_DNA"/>
</dbReference>
<comment type="caution">
    <text evidence="2">The sequence shown here is derived from an EMBL/GenBank/DDBJ whole genome shotgun (WGS) entry which is preliminary data.</text>
</comment>
<accession>A0A834P6S2</accession>
<evidence type="ECO:0000256" key="1">
    <source>
        <dbReference type="SAM" id="MobiDB-lite"/>
    </source>
</evidence>
<gene>
    <name evidence="2" type="ORF">H0235_005959</name>
</gene>
<feature type="compositionally biased region" description="Polar residues" evidence="1">
    <location>
        <begin position="43"/>
        <end position="70"/>
    </location>
</feature>
<name>A0A834P6S2_VESPE</name>
<evidence type="ECO:0000313" key="2">
    <source>
        <dbReference type="EMBL" id="KAF7429561.1"/>
    </source>
</evidence>
<organism evidence="2 3">
    <name type="scientific">Vespula pensylvanica</name>
    <name type="common">Western yellow jacket</name>
    <name type="synonym">Wasp</name>
    <dbReference type="NCBI Taxonomy" id="30213"/>
    <lineage>
        <taxon>Eukaryota</taxon>
        <taxon>Metazoa</taxon>
        <taxon>Ecdysozoa</taxon>
        <taxon>Arthropoda</taxon>
        <taxon>Hexapoda</taxon>
        <taxon>Insecta</taxon>
        <taxon>Pterygota</taxon>
        <taxon>Neoptera</taxon>
        <taxon>Endopterygota</taxon>
        <taxon>Hymenoptera</taxon>
        <taxon>Apocrita</taxon>
        <taxon>Aculeata</taxon>
        <taxon>Vespoidea</taxon>
        <taxon>Vespidae</taxon>
        <taxon>Vespinae</taxon>
        <taxon>Vespula</taxon>
    </lineage>
</organism>
<evidence type="ECO:0000313" key="3">
    <source>
        <dbReference type="Proteomes" id="UP000600918"/>
    </source>
</evidence>
<dbReference type="Proteomes" id="UP000600918">
    <property type="component" value="Unassembled WGS sequence"/>
</dbReference>
<protein>
    <submittedName>
        <fullName evidence="2">Uncharacterized protein</fullName>
    </submittedName>
</protein>
<proteinExistence type="predicted"/>
<sequence>MLSAISSTQLQGVYIRFDRLKTDNEEAIRFLCSMRKEDITMGNPLTRNPQSRTSCNQPYYQPTTDLLNYE</sequence>